<dbReference type="PROSITE" id="PS50855">
    <property type="entry name" value="COX1"/>
    <property type="match status" value="1"/>
</dbReference>
<accession>A0A6G6Y9L0</accession>
<evidence type="ECO:0000256" key="16">
    <source>
        <dbReference type="ARBA" id="ARBA00023008"/>
    </source>
</evidence>
<evidence type="ECO:0000259" key="22">
    <source>
        <dbReference type="PROSITE" id="PS50855"/>
    </source>
</evidence>
<dbReference type="SUPFAM" id="SSF81442">
    <property type="entry name" value="Cytochrome c oxidase subunit I-like"/>
    <property type="match status" value="1"/>
</dbReference>
<dbReference type="InterPro" id="IPR036927">
    <property type="entry name" value="Cyt_c_oxase-like_su1_sf"/>
</dbReference>
<evidence type="ECO:0000256" key="10">
    <source>
        <dbReference type="ARBA" id="ARBA00022692"/>
    </source>
</evidence>
<dbReference type="AlphaFoldDB" id="A0A6G6Y9L0"/>
<dbReference type="PROSITE" id="PS00077">
    <property type="entry name" value="COX1_CUB"/>
    <property type="match status" value="1"/>
</dbReference>
<evidence type="ECO:0000256" key="2">
    <source>
        <dbReference type="ARBA" id="ARBA00004651"/>
    </source>
</evidence>
<keyword evidence="12" id="KW-1278">Translocase</keyword>
<comment type="similarity">
    <text evidence="4 20">Belongs to the heme-copper respiratory oxidase family.</text>
</comment>
<dbReference type="Pfam" id="PF00115">
    <property type="entry name" value="COX1"/>
    <property type="match status" value="1"/>
</dbReference>
<feature type="binding site" description="axial binding residue" evidence="19">
    <location>
        <position position="407"/>
    </location>
    <ligand>
        <name>heme b</name>
        <dbReference type="ChEBI" id="CHEBI:60344"/>
        <label>1; low-spin</label>
    </ligand>
    <ligandPart>
        <name>Fe</name>
        <dbReference type="ChEBI" id="CHEBI:18248"/>
    </ligandPart>
</feature>
<dbReference type="EMBL" id="CP049109">
    <property type="protein sequence ID" value="QIG81531.1"/>
    <property type="molecule type" value="Genomic_DNA"/>
</dbReference>
<keyword evidence="13 20" id="KW-0249">Electron transport</keyword>
<dbReference type="PANTHER" id="PTHR10422">
    <property type="entry name" value="CYTOCHROME C OXIDASE SUBUNIT 1"/>
    <property type="match status" value="1"/>
</dbReference>
<dbReference type="GO" id="GO:0022904">
    <property type="term" value="P:respiratory electron transport chain"/>
    <property type="evidence" value="ECO:0007669"/>
    <property type="project" value="TreeGrafter"/>
</dbReference>
<dbReference type="GO" id="GO:0020037">
    <property type="term" value="F:heme binding"/>
    <property type="evidence" value="ECO:0007669"/>
    <property type="project" value="InterPro"/>
</dbReference>
<evidence type="ECO:0000256" key="8">
    <source>
        <dbReference type="ARBA" id="ARBA00022617"/>
    </source>
</evidence>
<feature type="transmembrane region" description="Helical" evidence="21">
    <location>
        <begin position="366"/>
        <end position="382"/>
    </location>
</feature>
<gene>
    <name evidence="23" type="primary">ccoN</name>
    <name evidence="23" type="ORF">G5C33_18225</name>
</gene>
<feature type="transmembrane region" description="Helical" evidence="21">
    <location>
        <begin position="264"/>
        <end position="285"/>
    </location>
</feature>
<evidence type="ECO:0000256" key="18">
    <source>
        <dbReference type="ARBA" id="ARBA00047816"/>
    </source>
</evidence>
<dbReference type="UniPathway" id="UPA00705"/>
<comment type="catalytic activity">
    <reaction evidence="18">
        <text>4 Fe(II)-[cytochrome c] + O2 + 8 H(+)(in) = 4 Fe(III)-[cytochrome c] + 2 H2O + 4 H(+)(out)</text>
        <dbReference type="Rhea" id="RHEA:11436"/>
        <dbReference type="Rhea" id="RHEA-COMP:10350"/>
        <dbReference type="Rhea" id="RHEA-COMP:14399"/>
        <dbReference type="ChEBI" id="CHEBI:15377"/>
        <dbReference type="ChEBI" id="CHEBI:15378"/>
        <dbReference type="ChEBI" id="CHEBI:15379"/>
        <dbReference type="ChEBI" id="CHEBI:29033"/>
        <dbReference type="ChEBI" id="CHEBI:29034"/>
        <dbReference type="EC" id="7.1.1.9"/>
    </reaction>
</comment>
<keyword evidence="24" id="KW-1185">Reference proteome</keyword>
<name>A0A6G6Y9L0_9SPHN</name>
<keyword evidence="10 20" id="KW-0812">Transmembrane</keyword>
<feature type="binding site" evidence="19">
    <location>
        <position position="317"/>
    </location>
    <ligand>
        <name>Cu cation</name>
        <dbReference type="ChEBI" id="CHEBI:23378"/>
        <label>B</label>
    </ligand>
</feature>
<feature type="transmembrane region" description="Helical" evidence="21">
    <location>
        <begin position="445"/>
        <end position="466"/>
    </location>
</feature>
<feature type="transmembrane region" description="Helical" evidence="21">
    <location>
        <begin position="186"/>
        <end position="208"/>
    </location>
</feature>
<evidence type="ECO:0000313" key="24">
    <source>
        <dbReference type="Proteomes" id="UP000501568"/>
    </source>
</evidence>
<dbReference type="InterPro" id="IPR000883">
    <property type="entry name" value="Cyt_C_Oxase_1"/>
</dbReference>
<dbReference type="GO" id="GO:0005886">
    <property type="term" value="C:plasma membrane"/>
    <property type="evidence" value="ECO:0007669"/>
    <property type="project" value="UniProtKB-SubCell"/>
</dbReference>
<keyword evidence="16" id="KW-0186">Copper</keyword>
<comment type="subcellular location">
    <subcellularLocation>
        <location evidence="2">Cell membrane</location>
        <topology evidence="2">Multi-pass membrane protein</topology>
    </subcellularLocation>
</comment>
<evidence type="ECO:0000256" key="15">
    <source>
        <dbReference type="ARBA" id="ARBA00023004"/>
    </source>
</evidence>
<dbReference type="Proteomes" id="UP000501568">
    <property type="component" value="Chromosome"/>
</dbReference>
<dbReference type="InterPro" id="IPR004677">
    <property type="entry name" value="Cyt_c_oxidase_cbb3_su1"/>
</dbReference>
<feature type="binding site" description="axial binding residue" evidence="19">
    <location>
        <position position="118"/>
    </location>
    <ligand>
        <name>heme b</name>
        <dbReference type="ChEBI" id="CHEBI:60344"/>
        <label>1; low-spin</label>
    </ligand>
    <ligandPart>
        <name>Fe</name>
        <dbReference type="ChEBI" id="CHEBI:18248"/>
    </ligandPart>
</feature>
<evidence type="ECO:0000256" key="19">
    <source>
        <dbReference type="PIRSR" id="PIRSR604677-50"/>
    </source>
</evidence>
<protein>
    <recommendedName>
        <fullName evidence="5">cytochrome-c oxidase</fullName>
        <ecNumber evidence="5">7.1.1.9</ecNumber>
    </recommendedName>
</protein>
<keyword evidence="23" id="KW-0560">Oxidoreductase</keyword>
<evidence type="ECO:0000256" key="9">
    <source>
        <dbReference type="ARBA" id="ARBA00022660"/>
    </source>
</evidence>
<feature type="transmembrane region" description="Helical" evidence="21">
    <location>
        <begin position="334"/>
        <end position="354"/>
    </location>
</feature>
<dbReference type="EC" id="7.1.1.9" evidence="5"/>
<evidence type="ECO:0000256" key="11">
    <source>
        <dbReference type="ARBA" id="ARBA00022723"/>
    </source>
</evidence>
<evidence type="ECO:0000313" key="23">
    <source>
        <dbReference type="EMBL" id="QIG81531.1"/>
    </source>
</evidence>
<evidence type="ECO:0000256" key="17">
    <source>
        <dbReference type="ARBA" id="ARBA00023136"/>
    </source>
</evidence>
<evidence type="ECO:0000256" key="7">
    <source>
        <dbReference type="ARBA" id="ARBA00022475"/>
    </source>
</evidence>
<feature type="transmembrane region" description="Helical" evidence="21">
    <location>
        <begin position="502"/>
        <end position="519"/>
    </location>
</feature>
<evidence type="ECO:0000256" key="1">
    <source>
        <dbReference type="ARBA" id="ARBA00001970"/>
    </source>
</evidence>
<dbReference type="NCBIfam" id="TIGR00780">
    <property type="entry name" value="ccoN"/>
    <property type="match status" value="1"/>
</dbReference>
<keyword evidence="6 20" id="KW-0813">Transport</keyword>
<evidence type="ECO:0000256" key="12">
    <source>
        <dbReference type="ARBA" id="ARBA00022967"/>
    </source>
</evidence>
<evidence type="ECO:0000256" key="21">
    <source>
        <dbReference type="SAM" id="Phobius"/>
    </source>
</evidence>
<sequence length="553" mass="62278">MDDTVFRAGGLTLLAFVCLGASAMAVDGAFAVHMGIFAIAALIAAWVSIGRIGSEEKRAVADKRRDVYYDEVIRWGTIATVFWGVVGFLVGVFIAAQLTFPWLNLEPYLNFGRLRPLHTSAVIFAFGGNALIATSFYIVQRTCRATLFLPGLARFVFWGYQLFIVLAATGYLMGVTEGREYAEPEWYVDIWLTIVWVAYLVVFAGTLFRRAEPHIYVANWFYLAFIITIAMLHLVNNLSMPVSLLGSKSYAAFSGVQDALTQWWYGHNAVGFFLTAGFLGMMYYFVPKQAERPVYSYRLSIVHFWSLIFLYIWAGPHHLHYTALPDWAQTLGMVFSVMLWMPSWGGMINGLMTLNGAWDKIRTDPIIRMMVFALAFYGMSTFEGPMMSIKEVNSLSHYTNWTIGHVHSGALGWNGMITFGAIYYMVPRLWGRQRLYSLRMVNWHFWLSTLGIVLYAASMWVAGITQGLMWREYGDNGYLVYSFVEVVAALHPYYLIRWAGGLLYLGGALVMVWNVWMTIAGKLRDEAPLTDAAFDPAKDRPLPAPAANVAAAE</sequence>
<keyword evidence="7" id="KW-1003">Cell membrane</keyword>
<feature type="domain" description="Cytochrome oxidase subunit I profile" evidence="22">
    <location>
        <begin position="78"/>
        <end position="553"/>
    </location>
</feature>
<keyword evidence="15 19" id="KW-0408">Iron</keyword>
<feature type="transmembrane region" description="Helical" evidence="21">
    <location>
        <begin position="75"/>
        <end position="100"/>
    </location>
</feature>
<dbReference type="CDD" id="cd01661">
    <property type="entry name" value="cbb3_Oxidase_I"/>
    <property type="match status" value="1"/>
</dbReference>
<dbReference type="GO" id="GO:0046872">
    <property type="term" value="F:metal ion binding"/>
    <property type="evidence" value="ECO:0007669"/>
    <property type="project" value="UniProtKB-KW"/>
</dbReference>
<evidence type="ECO:0000256" key="13">
    <source>
        <dbReference type="ARBA" id="ARBA00022982"/>
    </source>
</evidence>
<reference evidence="23 24" key="1">
    <citation type="submission" date="2020-02" db="EMBL/GenBank/DDBJ databases">
        <authorList>
            <person name="Zheng R.K."/>
            <person name="Sun C.M."/>
        </authorList>
    </citation>
    <scope>NUCLEOTIDE SEQUENCE [LARGE SCALE GENOMIC DNA]</scope>
    <source>
        <strain evidence="24">zrk23</strain>
    </source>
</reference>
<feature type="transmembrane region" description="Helical" evidence="21">
    <location>
        <begin position="402"/>
        <end position="424"/>
    </location>
</feature>
<feature type="transmembrane region" description="Helical" evidence="21">
    <location>
        <begin position="151"/>
        <end position="174"/>
    </location>
</feature>
<dbReference type="InterPro" id="IPR023616">
    <property type="entry name" value="Cyt_c_oxase-like_su1_dom"/>
</dbReference>
<evidence type="ECO:0000256" key="14">
    <source>
        <dbReference type="ARBA" id="ARBA00022989"/>
    </source>
</evidence>
<comment type="cofactor">
    <cofactor evidence="1">
        <name>heme b</name>
        <dbReference type="ChEBI" id="CHEBI:60344"/>
    </cofactor>
</comment>
<feature type="binding site" description="axial binding residue" evidence="19">
    <location>
        <position position="405"/>
    </location>
    <ligand>
        <name>heme b</name>
        <dbReference type="ChEBI" id="CHEBI:60344"/>
        <label>2; high-spin</label>
    </ligand>
    <ligandPart>
        <name>Fe</name>
        <dbReference type="ChEBI" id="CHEBI:18248"/>
    </ligandPart>
</feature>
<dbReference type="InterPro" id="IPR023615">
    <property type="entry name" value="Cyt_c_Oxase_su1_BS"/>
</dbReference>
<proteinExistence type="inferred from homology"/>
<dbReference type="KEGG" id="spzr:G5C33_18225"/>
<feature type="binding site" evidence="19">
    <location>
        <position position="318"/>
    </location>
    <ligand>
        <name>Cu cation</name>
        <dbReference type="ChEBI" id="CHEBI:23378"/>
        <label>B</label>
    </ligand>
</feature>
<keyword evidence="9 20" id="KW-0679">Respiratory chain</keyword>
<comment type="cofactor">
    <cofactor evidence="19">
        <name>Cu(2+)</name>
        <dbReference type="ChEBI" id="CHEBI:29036"/>
    </cofactor>
    <text evidence="19">Binds 1 copper ion per subunit, denoted as copper B.</text>
</comment>
<evidence type="ECO:0000256" key="20">
    <source>
        <dbReference type="RuleBase" id="RU000370"/>
    </source>
</evidence>
<dbReference type="GO" id="GO:0015990">
    <property type="term" value="P:electron transport coupled proton transport"/>
    <property type="evidence" value="ECO:0007669"/>
    <property type="project" value="TreeGrafter"/>
</dbReference>
<evidence type="ECO:0000256" key="6">
    <source>
        <dbReference type="ARBA" id="ARBA00022448"/>
    </source>
</evidence>
<dbReference type="GO" id="GO:0004129">
    <property type="term" value="F:cytochrome-c oxidase activity"/>
    <property type="evidence" value="ECO:0007669"/>
    <property type="project" value="UniProtKB-EC"/>
</dbReference>
<dbReference type="PANTHER" id="PTHR10422:SF29">
    <property type="entry name" value="CYTOCHROME C OXIDASE SUBUNIT 1 HOMOLOG, BACTEROID"/>
    <property type="match status" value="1"/>
</dbReference>
<evidence type="ECO:0000256" key="5">
    <source>
        <dbReference type="ARBA" id="ARBA00012949"/>
    </source>
</evidence>
<comment type="pathway">
    <text evidence="3">Energy metabolism; oxidative phosphorylation.</text>
</comment>
<keyword evidence="14 21" id="KW-1133">Transmembrane helix</keyword>
<feature type="transmembrane region" description="Helical" evidence="21">
    <location>
        <begin position="35"/>
        <end position="54"/>
    </location>
</feature>
<dbReference type="RefSeq" id="WP_165328458.1">
    <property type="nucleotide sequence ID" value="NZ_CP049109.1"/>
</dbReference>
<dbReference type="GO" id="GO:0006119">
    <property type="term" value="P:oxidative phosphorylation"/>
    <property type="evidence" value="ECO:0007669"/>
    <property type="project" value="UniProtKB-UniPathway"/>
</dbReference>
<evidence type="ECO:0000256" key="3">
    <source>
        <dbReference type="ARBA" id="ARBA00004673"/>
    </source>
</evidence>
<feature type="transmembrane region" description="Helical" evidence="21">
    <location>
        <begin position="220"/>
        <end position="244"/>
    </location>
</feature>
<feature type="transmembrane region" description="Helical" evidence="21">
    <location>
        <begin position="120"/>
        <end position="139"/>
    </location>
</feature>
<keyword evidence="17 21" id="KW-0472">Membrane</keyword>
<dbReference type="Gene3D" id="1.20.210.10">
    <property type="entry name" value="Cytochrome c oxidase-like, subunit I domain"/>
    <property type="match status" value="1"/>
</dbReference>
<keyword evidence="11 19" id="KW-0479">Metal-binding</keyword>
<organism evidence="23 24">
    <name type="scientific">Stakelama tenebrarum</name>
    <dbReference type="NCBI Taxonomy" id="2711215"/>
    <lineage>
        <taxon>Bacteria</taxon>
        <taxon>Pseudomonadati</taxon>
        <taxon>Pseudomonadota</taxon>
        <taxon>Alphaproteobacteria</taxon>
        <taxon>Sphingomonadales</taxon>
        <taxon>Sphingomonadaceae</taxon>
        <taxon>Stakelama</taxon>
    </lineage>
</organism>
<keyword evidence="8 19" id="KW-0349">Heme</keyword>
<evidence type="ECO:0000256" key="4">
    <source>
        <dbReference type="ARBA" id="ARBA00009578"/>
    </source>
</evidence>
<dbReference type="GO" id="GO:0016491">
    <property type="term" value="F:oxidoreductase activity"/>
    <property type="evidence" value="ECO:0007669"/>
    <property type="project" value="UniProtKB-KW"/>
</dbReference>
<feature type="binding site" evidence="19">
    <location>
        <position position="267"/>
    </location>
    <ligand>
        <name>Cu cation</name>
        <dbReference type="ChEBI" id="CHEBI:23378"/>
        <label>B</label>
    </ligand>
</feature>
<dbReference type="FunFam" id="1.20.210.10:FF:000005">
    <property type="entry name" value="Cytochrome c oxidase, cbb3-type, subunit I"/>
    <property type="match status" value="1"/>
</dbReference>
<comment type="cofactor">
    <cofactor evidence="19">
        <name>heme</name>
        <dbReference type="ChEBI" id="CHEBI:30413"/>
    </cofactor>
    <text evidence="19">Binds 2 heme groups per subunit, denoted as high- and low-spin.</text>
</comment>
<feature type="transmembrane region" description="Helical" evidence="21">
    <location>
        <begin position="297"/>
        <end position="314"/>
    </location>
</feature>